<keyword evidence="10 14" id="KW-1133">Transmembrane helix</keyword>
<dbReference type="CDD" id="cd06164">
    <property type="entry name" value="S2P-M50_SpoIVFB_CBS"/>
    <property type="match status" value="1"/>
</dbReference>
<comment type="cofactor">
    <cofactor evidence="14 16">
        <name>Zn(2+)</name>
        <dbReference type="ChEBI" id="CHEBI:29105"/>
    </cofactor>
    <text evidence="14 16">Binds 1 zinc ion per subunit.</text>
</comment>
<feature type="binding site" evidence="16">
    <location>
        <position position="167"/>
    </location>
    <ligand>
        <name>Zn(2+)</name>
        <dbReference type="ChEBI" id="CHEBI:29105"/>
        <note>catalytic</note>
    </ligand>
</feature>
<evidence type="ECO:0000256" key="6">
    <source>
        <dbReference type="ARBA" id="ARBA00022723"/>
    </source>
</evidence>
<dbReference type="GO" id="GO:0008237">
    <property type="term" value="F:metallopeptidase activity"/>
    <property type="evidence" value="ECO:0007669"/>
    <property type="project" value="UniProtKB-UniRule"/>
</dbReference>
<dbReference type="GO" id="GO:0005886">
    <property type="term" value="C:plasma membrane"/>
    <property type="evidence" value="ECO:0007669"/>
    <property type="project" value="UniProtKB-SubCell"/>
</dbReference>
<dbReference type="GO" id="GO:0046872">
    <property type="term" value="F:metal ion binding"/>
    <property type="evidence" value="ECO:0007669"/>
    <property type="project" value="UniProtKB-UniRule"/>
</dbReference>
<reference evidence="19" key="1">
    <citation type="journal article" date="2020" name="mSystems">
        <title>Genome- and Community-Level Interaction Insights into Carbon Utilization and Element Cycling Functions of Hydrothermarchaeota in Hydrothermal Sediment.</title>
        <authorList>
            <person name="Zhou Z."/>
            <person name="Liu Y."/>
            <person name="Xu W."/>
            <person name="Pan J."/>
            <person name="Luo Z.H."/>
            <person name="Li M."/>
        </authorList>
    </citation>
    <scope>NUCLEOTIDE SEQUENCE [LARGE SCALE GENOMIC DNA]</scope>
    <source>
        <strain evidence="19">SpSt-767</strain>
    </source>
</reference>
<evidence type="ECO:0000256" key="14">
    <source>
        <dbReference type="PIRNR" id="PIRNR006404"/>
    </source>
</evidence>
<evidence type="ECO:0000256" key="3">
    <source>
        <dbReference type="ARBA" id="ARBA00022475"/>
    </source>
</evidence>
<evidence type="ECO:0000256" key="11">
    <source>
        <dbReference type="ARBA" id="ARBA00023049"/>
    </source>
</evidence>
<organism evidence="19">
    <name type="scientific">Desulfobacca acetoxidans</name>
    <dbReference type="NCBI Taxonomy" id="60893"/>
    <lineage>
        <taxon>Bacteria</taxon>
        <taxon>Pseudomonadati</taxon>
        <taxon>Thermodesulfobacteriota</taxon>
        <taxon>Desulfobaccia</taxon>
        <taxon>Desulfobaccales</taxon>
        <taxon>Desulfobaccaceae</taxon>
        <taxon>Desulfobacca</taxon>
    </lineage>
</organism>
<dbReference type="PIRSF" id="PIRSF006404">
    <property type="entry name" value="UCP006404_Pept_M50_CBS"/>
    <property type="match status" value="1"/>
</dbReference>
<keyword evidence="11 14" id="KW-0482">Metalloprotease</keyword>
<dbReference type="PROSITE" id="PS51371">
    <property type="entry name" value="CBS"/>
    <property type="match status" value="2"/>
</dbReference>
<feature type="binding site" evidence="16">
    <location>
        <position position="68"/>
    </location>
    <ligand>
        <name>Zn(2+)</name>
        <dbReference type="ChEBI" id="CHEBI:29105"/>
        <note>catalytic</note>
    </ligand>
</feature>
<feature type="domain" description="CBS" evidence="18">
    <location>
        <begin position="253"/>
        <end position="311"/>
    </location>
</feature>
<dbReference type="InterPro" id="IPR000644">
    <property type="entry name" value="CBS_dom"/>
</dbReference>
<feature type="transmembrane region" description="Helical" evidence="14">
    <location>
        <begin position="213"/>
        <end position="231"/>
    </location>
</feature>
<comment type="caution">
    <text evidence="19">The sequence shown here is derived from an EMBL/GenBank/DDBJ whole genome shotgun (WGS) entry which is preliminary data.</text>
</comment>
<dbReference type="InterPro" id="IPR008915">
    <property type="entry name" value="Peptidase_M50"/>
</dbReference>
<accession>A0A7V6DQ01</accession>
<evidence type="ECO:0000256" key="17">
    <source>
        <dbReference type="PROSITE-ProRule" id="PRU00703"/>
    </source>
</evidence>
<evidence type="ECO:0000256" key="9">
    <source>
        <dbReference type="ARBA" id="ARBA00022833"/>
    </source>
</evidence>
<keyword evidence="7" id="KW-0677">Repeat</keyword>
<evidence type="ECO:0000313" key="19">
    <source>
        <dbReference type="EMBL" id="HHS29798.1"/>
    </source>
</evidence>
<dbReference type="Pfam" id="PF00571">
    <property type="entry name" value="CBS"/>
    <property type="match status" value="2"/>
</dbReference>
<dbReference type="InterPro" id="IPR016483">
    <property type="entry name" value="UCP006404_Pept_M50_CBS"/>
</dbReference>
<comment type="similarity">
    <text evidence="2 14">Belongs to the peptidase M50B family.</text>
</comment>
<dbReference type="EMBL" id="DTGR01000141">
    <property type="protein sequence ID" value="HHS29798.1"/>
    <property type="molecule type" value="Genomic_DNA"/>
</dbReference>
<feature type="transmembrane region" description="Helical" evidence="14">
    <location>
        <begin position="49"/>
        <end position="67"/>
    </location>
</feature>
<gene>
    <name evidence="19" type="ORF">ENV52_08875</name>
</gene>
<evidence type="ECO:0000256" key="10">
    <source>
        <dbReference type="ARBA" id="ARBA00022989"/>
    </source>
</evidence>
<sequence>MFGRSYKLFTLFGFEVKVDLSWIIIAVLVTWSLAAGFFPYLYKNFSPETYWAMGVVGAIGLFLSVIFHEFCHSIVARRLGLPMKGITLFIFGGVAEMSDEPPSAKVEFLMAIAGPLSSLAIALVCYLIYLGGISAGWPLPVNGVLRYLAYINVLLAIFNILPAFPLDGGRVLRSILWGFKQDLRWATRVSAAVGSGFGIVLIVLGIFQFIGGNFIAGLWWFLIGLFIRNAAQMSYQQVLVRNALKGEPVRRFMNPHPVTAPSSITIEQLVEDYIYKYHYKMFPVVDDGHLAGCVTTRQVKEVPRENWSRETVGRLAKQCSLENTISPDTDALKALAMMNATGNSRLLVVEGDKLLGVLTLRDMMKFLSLKVELEHEH</sequence>
<feature type="domain" description="CBS" evidence="18">
    <location>
        <begin position="324"/>
        <end position="373"/>
    </location>
</feature>
<dbReference type="InterPro" id="IPR046342">
    <property type="entry name" value="CBS_dom_sf"/>
</dbReference>
<evidence type="ECO:0000256" key="15">
    <source>
        <dbReference type="PIRSR" id="PIRSR006404-1"/>
    </source>
</evidence>
<dbReference type="SUPFAM" id="SSF54631">
    <property type="entry name" value="CBS-domain pair"/>
    <property type="match status" value="1"/>
</dbReference>
<feature type="transmembrane region" description="Helical" evidence="14">
    <location>
        <begin position="108"/>
        <end position="132"/>
    </location>
</feature>
<keyword evidence="3 14" id="KW-1003">Cell membrane</keyword>
<keyword evidence="9 14" id="KW-0862">Zinc</keyword>
<evidence type="ECO:0000256" key="13">
    <source>
        <dbReference type="ARBA" id="ARBA00023136"/>
    </source>
</evidence>
<evidence type="ECO:0000256" key="8">
    <source>
        <dbReference type="ARBA" id="ARBA00022801"/>
    </source>
</evidence>
<evidence type="ECO:0000256" key="5">
    <source>
        <dbReference type="ARBA" id="ARBA00022692"/>
    </source>
</evidence>
<dbReference type="Gene3D" id="3.10.580.10">
    <property type="entry name" value="CBS-domain"/>
    <property type="match status" value="2"/>
</dbReference>
<evidence type="ECO:0000256" key="7">
    <source>
        <dbReference type="ARBA" id="ARBA00022737"/>
    </source>
</evidence>
<keyword evidence="5 14" id="KW-0812">Transmembrane</keyword>
<evidence type="ECO:0000256" key="12">
    <source>
        <dbReference type="ARBA" id="ARBA00023122"/>
    </source>
</evidence>
<feature type="active site" evidence="15">
    <location>
        <position position="69"/>
    </location>
</feature>
<evidence type="ECO:0000256" key="4">
    <source>
        <dbReference type="ARBA" id="ARBA00022670"/>
    </source>
</evidence>
<dbReference type="SMART" id="SM00116">
    <property type="entry name" value="CBS"/>
    <property type="match status" value="2"/>
</dbReference>
<keyword evidence="6 14" id="KW-0479">Metal-binding</keyword>
<dbReference type="AlphaFoldDB" id="A0A7V6DQ01"/>
<evidence type="ECO:0000256" key="16">
    <source>
        <dbReference type="PIRSR" id="PIRSR006404-2"/>
    </source>
</evidence>
<feature type="transmembrane region" description="Helical" evidence="14">
    <location>
        <begin position="20"/>
        <end position="42"/>
    </location>
</feature>
<dbReference type="PANTHER" id="PTHR39188:SF3">
    <property type="entry name" value="STAGE IV SPORULATION PROTEIN FB"/>
    <property type="match status" value="1"/>
</dbReference>
<keyword evidence="8 14" id="KW-0378">Hydrolase</keyword>
<feature type="transmembrane region" description="Helical" evidence="14">
    <location>
        <begin position="185"/>
        <end position="207"/>
    </location>
</feature>
<dbReference type="Pfam" id="PF02163">
    <property type="entry name" value="Peptidase_M50"/>
    <property type="match status" value="2"/>
</dbReference>
<evidence type="ECO:0000256" key="2">
    <source>
        <dbReference type="ARBA" id="ARBA00007931"/>
    </source>
</evidence>
<feature type="binding site" evidence="16">
    <location>
        <position position="72"/>
    </location>
    <ligand>
        <name>Zn(2+)</name>
        <dbReference type="ChEBI" id="CHEBI:29105"/>
        <note>catalytic</note>
    </ligand>
</feature>
<comment type="subcellular location">
    <subcellularLocation>
        <location evidence="1 14">Cell membrane</location>
        <topology evidence="1 14">Multi-pass membrane protein</topology>
    </subcellularLocation>
</comment>
<proteinExistence type="inferred from homology"/>
<protein>
    <recommendedName>
        <fullName evidence="14">Zinc metalloprotease</fullName>
    </recommendedName>
</protein>
<dbReference type="GO" id="GO:0006508">
    <property type="term" value="P:proteolysis"/>
    <property type="evidence" value="ECO:0007669"/>
    <property type="project" value="UniProtKB-KW"/>
</dbReference>
<evidence type="ECO:0000259" key="18">
    <source>
        <dbReference type="PROSITE" id="PS51371"/>
    </source>
</evidence>
<name>A0A7V6DQ01_9BACT</name>
<keyword evidence="13 14" id="KW-0472">Membrane</keyword>
<keyword evidence="12 17" id="KW-0129">CBS domain</keyword>
<keyword evidence="4 14" id="KW-0645">Protease</keyword>
<dbReference type="PANTHER" id="PTHR39188">
    <property type="entry name" value="MEMBRANE-ASSOCIATED ZINC METALLOPROTEASE M50B"/>
    <property type="match status" value="1"/>
</dbReference>
<feature type="transmembrane region" description="Helical" evidence="14">
    <location>
        <begin position="144"/>
        <end position="164"/>
    </location>
</feature>
<evidence type="ECO:0000256" key="1">
    <source>
        <dbReference type="ARBA" id="ARBA00004651"/>
    </source>
</evidence>